<keyword evidence="5" id="KW-0472">Membrane</keyword>
<keyword evidence="5" id="KW-0812">Transmembrane</keyword>
<dbReference type="InterPro" id="IPR050271">
    <property type="entry name" value="UDP-glycosyltransferase"/>
</dbReference>
<feature type="transmembrane region" description="Helical" evidence="5">
    <location>
        <begin position="478"/>
        <end position="501"/>
    </location>
</feature>
<dbReference type="OrthoDB" id="5835829at2759"/>
<dbReference type="Proteomes" id="UP001153620">
    <property type="component" value="Chromosome 1"/>
</dbReference>
<dbReference type="EMBL" id="OU895877">
    <property type="protein sequence ID" value="CAG9799734.1"/>
    <property type="molecule type" value="Genomic_DNA"/>
</dbReference>
<dbReference type="InterPro" id="IPR035595">
    <property type="entry name" value="UDP_glycos_trans_CS"/>
</dbReference>
<dbReference type="SUPFAM" id="SSF53756">
    <property type="entry name" value="UDP-Glycosyltransferase/glycogen phosphorylase"/>
    <property type="match status" value="1"/>
</dbReference>
<comment type="similarity">
    <text evidence="1 4">Belongs to the UDP-glycosyltransferase family.</text>
</comment>
<evidence type="ECO:0000256" key="2">
    <source>
        <dbReference type="ARBA" id="ARBA00022676"/>
    </source>
</evidence>
<dbReference type="PANTHER" id="PTHR48043">
    <property type="entry name" value="EG:EG0003.4 PROTEIN-RELATED"/>
    <property type="match status" value="1"/>
</dbReference>
<keyword evidence="7" id="KW-1185">Reference proteome</keyword>
<dbReference type="GO" id="GO:0016020">
    <property type="term" value="C:membrane"/>
    <property type="evidence" value="ECO:0007669"/>
    <property type="project" value="UniProtKB-SubCell"/>
</dbReference>
<evidence type="ECO:0000313" key="7">
    <source>
        <dbReference type="Proteomes" id="UP001153620"/>
    </source>
</evidence>
<dbReference type="EC" id="2.4.1.17" evidence="5"/>
<dbReference type="CDD" id="cd03784">
    <property type="entry name" value="GT1_Gtf-like"/>
    <property type="match status" value="1"/>
</dbReference>
<keyword evidence="5" id="KW-0732">Signal</keyword>
<accession>A0A9N9WL43</accession>
<dbReference type="FunFam" id="3.40.50.2000:FF:000050">
    <property type="entry name" value="UDP-glucuronosyltransferase"/>
    <property type="match status" value="1"/>
</dbReference>
<keyword evidence="2 4" id="KW-0328">Glycosyltransferase</keyword>
<reference evidence="6" key="2">
    <citation type="submission" date="2022-10" db="EMBL/GenBank/DDBJ databases">
        <authorList>
            <consortium name="ENA_rothamsted_submissions"/>
            <consortium name="culmorum"/>
            <person name="King R."/>
        </authorList>
    </citation>
    <scope>NUCLEOTIDE SEQUENCE</scope>
</reference>
<dbReference type="InterPro" id="IPR002213">
    <property type="entry name" value="UDP_glucos_trans"/>
</dbReference>
<feature type="signal peptide" evidence="5">
    <location>
        <begin position="1"/>
        <end position="18"/>
    </location>
</feature>
<evidence type="ECO:0000256" key="1">
    <source>
        <dbReference type="ARBA" id="ARBA00009995"/>
    </source>
</evidence>
<sequence>MFLRVVLVLFISTKISESANILAIYPTPSLSHQIVFQRITKDLLDRGHKLTVLTPNPLNLKNGNLTEIDLSSSYPNFQKRFGYGMVKNYRDNLYAYMRTAFEIFVQLLNEQLSHPEVQKLINEKENYKFDIMMMEHTGHFPYLAFAEIYNIPVIGITSFETGNLVYQYFGSGSNIITNVEQMFPYVADEMTFLQRWECLQVNVGVFMAMLTPPFPFLAYGEIMNKYFPKVEKGIFELMDKVELLMVNAHPAMGFVRPLVPNTVQLGFMHIDPPKPLEEGPLKKFLDESKNGVIYVSFGTNIKSKDLDQELLYILINVFKGLKQNVLWKFENENLPNKPDNVMIQKWLPQADLLAHPNVKLFITQCGQQSTEEAVDRTVPMVLIPFFADQPGLAAKLQQKGVGRYIDVGKLEEKVLKDTIEEVLKSEYKENAVKLRELVYDQPVSSREKAVWWVEYFIRHNGTNHQAYPGRNVPFYKKYFIDFIAIAVVLWHFLIKFVKFAFKQLNYFYKAKIE</sequence>
<keyword evidence="3 4" id="KW-0808">Transferase</keyword>
<name>A0A9N9WL43_9DIPT</name>
<evidence type="ECO:0000256" key="5">
    <source>
        <dbReference type="RuleBase" id="RU362059"/>
    </source>
</evidence>
<dbReference type="Pfam" id="PF00201">
    <property type="entry name" value="UDPGT"/>
    <property type="match status" value="1"/>
</dbReference>
<dbReference type="AlphaFoldDB" id="A0A9N9WL43"/>
<organism evidence="6 7">
    <name type="scientific">Chironomus riparius</name>
    <dbReference type="NCBI Taxonomy" id="315576"/>
    <lineage>
        <taxon>Eukaryota</taxon>
        <taxon>Metazoa</taxon>
        <taxon>Ecdysozoa</taxon>
        <taxon>Arthropoda</taxon>
        <taxon>Hexapoda</taxon>
        <taxon>Insecta</taxon>
        <taxon>Pterygota</taxon>
        <taxon>Neoptera</taxon>
        <taxon>Endopterygota</taxon>
        <taxon>Diptera</taxon>
        <taxon>Nematocera</taxon>
        <taxon>Chironomoidea</taxon>
        <taxon>Chironomidae</taxon>
        <taxon>Chironominae</taxon>
        <taxon>Chironomus</taxon>
    </lineage>
</organism>
<evidence type="ECO:0000256" key="3">
    <source>
        <dbReference type="ARBA" id="ARBA00022679"/>
    </source>
</evidence>
<evidence type="ECO:0000256" key="4">
    <source>
        <dbReference type="RuleBase" id="RU003718"/>
    </source>
</evidence>
<dbReference type="Gene3D" id="3.40.50.2000">
    <property type="entry name" value="Glycogen Phosphorylase B"/>
    <property type="match status" value="1"/>
</dbReference>
<keyword evidence="5" id="KW-1133">Transmembrane helix</keyword>
<evidence type="ECO:0000313" key="6">
    <source>
        <dbReference type="EMBL" id="CAG9799734.1"/>
    </source>
</evidence>
<dbReference type="GO" id="GO:0015020">
    <property type="term" value="F:glucuronosyltransferase activity"/>
    <property type="evidence" value="ECO:0007669"/>
    <property type="project" value="UniProtKB-EC"/>
</dbReference>
<reference evidence="6" key="1">
    <citation type="submission" date="2022-01" db="EMBL/GenBank/DDBJ databases">
        <authorList>
            <person name="King R."/>
        </authorList>
    </citation>
    <scope>NUCLEOTIDE SEQUENCE</scope>
</reference>
<dbReference type="PANTHER" id="PTHR48043:SF145">
    <property type="entry name" value="FI06409P-RELATED"/>
    <property type="match status" value="1"/>
</dbReference>
<comment type="subcellular location">
    <subcellularLocation>
        <location evidence="5">Membrane</location>
        <topology evidence="5">Single-pass membrane protein</topology>
    </subcellularLocation>
</comment>
<protein>
    <recommendedName>
        <fullName evidence="5">UDP-glucuronosyltransferase</fullName>
        <ecNumber evidence="5">2.4.1.17</ecNumber>
    </recommendedName>
</protein>
<comment type="catalytic activity">
    <reaction evidence="5">
        <text>glucuronate acceptor + UDP-alpha-D-glucuronate = acceptor beta-D-glucuronoside + UDP + H(+)</text>
        <dbReference type="Rhea" id="RHEA:21032"/>
        <dbReference type="ChEBI" id="CHEBI:15378"/>
        <dbReference type="ChEBI" id="CHEBI:58052"/>
        <dbReference type="ChEBI" id="CHEBI:58223"/>
        <dbReference type="ChEBI" id="CHEBI:132367"/>
        <dbReference type="ChEBI" id="CHEBI:132368"/>
        <dbReference type="EC" id="2.4.1.17"/>
    </reaction>
</comment>
<proteinExistence type="inferred from homology"/>
<feature type="chain" id="PRO_5040541359" description="UDP-glucuronosyltransferase" evidence="5">
    <location>
        <begin position="19"/>
        <end position="513"/>
    </location>
</feature>
<dbReference type="PROSITE" id="PS00375">
    <property type="entry name" value="UDPGT"/>
    <property type="match status" value="1"/>
</dbReference>
<gene>
    <name evidence="6" type="ORF">CHIRRI_LOCUS2692</name>
</gene>